<dbReference type="EMBL" id="DXBZ01000163">
    <property type="protein sequence ID" value="HIZ19051.1"/>
    <property type="molecule type" value="Genomic_DNA"/>
</dbReference>
<dbReference type="Gene3D" id="2.60.120.10">
    <property type="entry name" value="Jelly Rolls"/>
    <property type="match status" value="1"/>
</dbReference>
<dbReference type="InterPro" id="IPR011051">
    <property type="entry name" value="RmlC_Cupin_sf"/>
</dbReference>
<dbReference type="InterPro" id="IPR013096">
    <property type="entry name" value="Cupin_2"/>
</dbReference>
<keyword evidence="2" id="KW-0238">DNA-binding</keyword>
<dbReference type="SMART" id="SM00342">
    <property type="entry name" value="HTH_ARAC"/>
    <property type="match status" value="1"/>
</dbReference>
<dbReference type="InterPro" id="IPR018062">
    <property type="entry name" value="HTH_AraC-typ_CS"/>
</dbReference>
<feature type="domain" description="HTH araC/xylS-type" evidence="4">
    <location>
        <begin position="217"/>
        <end position="315"/>
    </location>
</feature>
<evidence type="ECO:0000313" key="5">
    <source>
        <dbReference type="EMBL" id="HIZ19051.1"/>
    </source>
</evidence>
<evidence type="ECO:0000259" key="4">
    <source>
        <dbReference type="PROSITE" id="PS01124"/>
    </source>
</evidence>
<dbReference type="Pfam" id="PF12833">
    <property type="entry name" value="HTH_18"/>
    <property type="match status" value="1"/>
</dbReference>
<reference evidence="5" key="1">
    <citation type="journal article" date="2021" name="PeerJ">
        <title>Extensive microbial diversity within the chicken gut microbiome revealed by metagenomics and culture.</title>
        <authorList>
            <person name="Gilroy R."/>
            <person name="Ravi A."/>
            <person name="Getino M."/>
            <person name="Pursley I."/>
            <person name="Horton D.L."/>
            <person name="Alikhan N.F."/>
            <person name="Baker D."/>
            <person name="Gharbi K."/>
            <person name="Hall N."/>
            <person name="Watson M."/>
            <person name="Adriaenssens E.M."/>
            <person name="Foster-Nyarko E."/>
            <person name="Jarju S."/>
            <person name="Secka A."/>
            <person name="Antonio M."/>
            <person name="Oren A."/>
            <person name="Chaudhuri R.R."/>
            <person name="La Ragione R."/>
            <person name="Hildebrand F."/>
            <person name="Pallen M.J."/>
        </authorList>
    </citation>
    <scope>NUCLEOTIDE SEQUENCE</scope>
    <source>
        <strain evidence="5">ChiHecolR3B27-1887</strain>
    </source>
</reference>
<dbReference type="InterPro" id="IPR014710">
    <property type="entry name" value="RmlC-like_jellyroll"/>
</dbReference>
<dbReference type="SUPFAM" id="SSF46689">
    <property type="entry name" value="Homeodomain-like"/>
    <property type="match status" value="2"/>
</dbReference>
<dbReference type="GO" id="GO:0043565">
    <property type="term" value="F:sequence-specific DNA binding"/>
    <property type="evidence" value="ECO:0007669"/>
    <property type="project" value="InterPro"/>
</dbReference>
<proteinExistence type="predicted"/>
<dbReference type="PROSITE" id="PS01124">
    <property type="entry name" value="HTH_ARAC_FAMILY_2"/>
    <property type="match status" value="1"/>
</dbReference>
<protein>
    <submittedName>
        <fullName evidence="5">AraC family transcriptional regulator</fullName>
    </submittedName>
</protein>
<dbReference type="PROSITE" id="PS00041">
    <property type="entry name" value="HTH_ARAC_FAMILY_1"/>
    <property type="match status" value="1"/>
</dbReference>
<organism evidence="5 6">
    <name type="scientific">Candidatus Olsenella stercoravium</name>
    <dbReference type="NCBI Taxonomy" id="2838713"/>
    <lineage>
        <taxon>Bacteria</taxon>
        <taxon>Bacillati</taxon>
        <taxon>Actinomycetota</taxon>
        <taxon>Coriobacteriia</taxon>
        <taxon>Coriobacteriales</taxon>
        <taxon>Atopobiaceae</taxon>
        <taxon>Olsenella</taxon>
    </lineage>
</organism>
<dbReference type="InterPro" id="IPR050204">
    <property type="entry name" value="AraC_XylS_family_regulators"/>
</dbReference>
<sequence>MGGSGLWHPSPEALSGLRGCDHIEMRPGGREEIVGGMGEDYPYALVLSQHDRYQNRSVPWHWHQELELFYVLDGTVDYATPHVHVTLPAGAAGLVNANVLHMTRATGGCEGVNLLIHMPRPHLLAERGSLIWRRYVEPLTSATSVELLYVLPDDESARMLRSDMQASFDVVLAGEKGWELELRNTLAEVWLDFVGLAGERVGEGAAAMPCQRDERLKAMVDYVGRHYDERIGVAQIAAAAFASERECYRTFRECLGVTPGQYLRDYRIQQACRMLAHTTRPISAVADMAGMGGASHFGREFRAAMGCTPTEYRRKWQDFNSSRQNVI</sequence>
<keyword evidence="1" id="KW-0805">Transcription regulation</keyword>
<name>A0A9D2IQ42_9ACTN</name>
<evidence type="ECO:0000256" key="3">
    <source>
        <dbReference type="ARBA" id="ARBA00023163"/>
    </source>
</evidence>
<dbReference type="SUPFAM" id="SSF51182">
    <property type="entry name" value="RmlC-like cupins"/>
    <property type="match status" value="1"/>
</dbReference>
<dbReference type="GO" id="GO:0003700">
    <property type="term" value="F:DNA-binding transcription factor activity"/>
    <property type="evidence" value="ECO:0007669"/>
    <property type="project" value="InterPro"/>
</dbReference>
<dbReference type="PANTHER" id="PTHR46796:SF6">
    <property type="entry name" value="ARAC SUBFAMILY"/>
    <property type="match status" value="1"/>
</dbReference>
<keyword evidence="3" id="KW-0804">Transcription</keyword>
<dbReference type="Proteomes" id="UP000824029">
    <property type="component" value="Unassembled WGS sequence"/>
</dbReference>
<evidence type="ECO:0000256" key="1">
    <source>
        <dbReference type="ARBA" id="ARBA00023015"/>
    </source>
</evidence>
<comment type="caution">
    <text evidence="5">The sequence shown here is derived from an EMBL/GenBank/DDBJ whole genome shotgun (WGS) entry which is preliminary data.</text>
</comment>
<evidence type="ECO:0000256" key="2">
    <source>
        <dbReference type="ARBA" id="ARBA00023125"/>
    </source>
</evidence>
<dbReference type="PANTHER" id="PTHR46796">
    <property type="entry name" value="HTH-TYPE TRANSCRIPTIONAL ACTIVATOR RHAS-RELATED"/>
    <property type="match status" value="1"/>
</dbReference>
<gene>
    <name evidence="5" type="ORF">IAA22_08100</name>
</gene>
<dbReference type="Pfam" id="PF07883">
    <property type="entry name" value="Cupin_2"/>
    <property type="match status" value="1"/>
</dbReference>
<evidence type="ECO:0000313" key="6">
    <source>
        <dbReference type="Proteomes" id="UP000824029"/>
    </source>
</evidence>
<dbReference type="Gene3D" id="1.10.10.60">
    <property type="entry name" value="Homeodomain-like"/>
    <property type="match status" value="1"/>
</dbReference>
<dbReference type="InterPro" id="IPR018060">
    <property type="entry name" value="HTH_AraC"/>
</dbReference>
<dbReference type="InterPro" id="IPR009057">
    <property type="entry name" value="Homeodomain-like_sf"/>
</dbReference>
<dbReference type="AlphaFoldDB" id="A0A9D2IQ42"/>
<reference evidence="5" key="2">
    <citation type="submission" date="2021-04" db="EMBL/GenBank/DDBJ databases">
        <authorList>
            <person name="Gilroy R."/>
        </authorList>
    </citation>
    <scope>NUCLEOTIDE SEQUENCE</scope>
    <source>
        <strain evidence="5">ChiHecolR3B27-1887</strain>
    </source>
</reference>
<accession>A0A9D2IQ42</accession>